<evidence type="ECO:0000313" key="1">
    <source>
        <dbReference type="EMBL" id="KAG9245283.1"/>
    </source>
</evidence>
<organism evidence="1 2">
    <name type="scientific">Calycina marina</name>
    <dbReference type="NCBI Taxonomy" id="1763456"/>
    <lineage>
        <taxon>Eukaryota</taxon>
        <taxon>Fungi</taxon>
        <taxon>Dikarya</taxon>
        <taxon>Ascomycota</taxon>
        <taxon>Pezizomycotina</taxon>
        <taxon>Leotiomycetes</taxon>
        <taxon>Helotiales</taxon>
        <taxon>Pezizellaceae</taxon>
        <taxon>Calycina</taxon>
    </lineage>
</organism>
<dbReference type="Proteomes" id="UP000887226">
    <property type="component" value="Unassembled WGS sequence"/>
</dbReference>
<dbReference type="AlphaFoldDB" id="A0A9P7Z5K0"/>
<comment type="caution">
    <text evidence="1">The sequence shown here is derived from an EMBL/GenBank/DDBJ whole genome shotgun (WGS) entry which is preliminary data.</text>
</comment>
<proteinExistence type="predicted"/>
<sequence>MLHLPAGPTLLGAIACVDMESRDAVQSFTERIYGLVTAPTTGTLFLRSVLRSGTAPACLSSALRPGITPAFPTAPINFHHDLFHLGVGPNMYSIYPSNALGRFSWGLRFDAVSRHISTVGHDFFFKVEKLSLDMDRVLHDQLFEGRPLGRFLATYFPSLKELTILTDSYKGDLHRYKRGLLLEDLSHTDKLDKKFPWGMKAFQAFWQYELRRHHQMVVKIRFATLVKIEGDR</sequence>
<accession>A0A9P7Z5K0</accession>
<keyword evidence="2" id="KW-1185">Reference proteome</keyword>
<reference evidence="1" key="1">
    <citation type="journal article" date="2021" name="IMA Fungus">
        <title>Genomic characterization of three marine fungi, including Emericellopsis atlantica sp. nov. with signatures of a generalist lifestyle and marine biomass degradation.</title>
        <authorList>
            <person name="Hagestad O.C."/>
            <person name="Hou L."/>
            <person name="Andersen J.H."/>
            <person name="Hansen E.H."/>
            <person name="Altermark B."/>
            <person name="Li C."/>
            <person name="Kuhnert E."/>
            <person name="Cox R.J."/>
            <person name="Crous P.W."/>
            <person name="Spatafora J.W."/>
            <person name="Lail K."/>
            <person name="Amirebrahimi M."/>
            <person name="Lipzen A."/>
            <person name="Pangilinan J."/>
            <person name="Andreopoulos W."/>
            <person name="Hayes R.D."/>
            <person name="Ng V."/>
            <person name="Grigoriev I.V."/>
            <person name="Jackson S.A."/>
            <person name="Sutton T.D.S."/>
            <person name="Dobson A.D.W."/>
            <person name="Rama T."/>
        </authorList>
    </citation>
    <scope>NUCLEOTIDE SEQUENCE</scope>
    <source>
        <strain evidence="1">TRa3180A</strain>
    </source>
</reference>
<protein>
    <submittedName>
        <fullName evidence="1">Uncharacterized protein</fullName>
    </submittedName>
</protein>
<gene>
    <name evidence="1" type="ORF">BJ878DRAFT_25375</name>
</gene>
<dbReference type="EMBL" id="MU253855">
    <property type="protein sequence ID" value="KAG9245283.1"/>
    <property type="molecule type" value="Genomic_DNA"/>
</dbReference>
<evidence type="ECO:0000313" key="2">
    <source>
        <dbReference type="Proteomes" id="UP000887226"/>
    </source>
</evidence>
<name>A0A9P7Z5K0_9HELO</name>